<feature type="region of interest" description="Disordered" evidence="1">
    <location>
        <begin position="189"/>
        <end position="226"/>
    </location>
</feature>
<proteinExistence type="predicted"/>
<feature type="region of interest" description="Disordered" evidence="1">
    <location>
        <begin position="272"/>
        <end position="323"/>
    </location>
</feature>
<name>A0ABR3GJZ5_9PEZI</name>
<feature type="compositionally biased region" description="Polar residues" evidence="1">
    <location>
        <begin position="290"/>
        <end position="311"/>
    </location>
</feature>
<comment type="caution">
    <text evidence="2">The sequence shown here is derived from an EMBL/GenBank/DDBJ whole genome shotgun (WGS) entry which is preliminary data.</text>
</comment>
<keyword evidence="3" id="KW-1185">Reference proteome</keyword>
<feature type="region of interest" description="Disordered" evidence="1">
    <location>
        <begin position="78"/>
        <end position="128"/>
    </location>
</feature>
<gene>
    <name evidence="2" type="ORF">Q9L58_004847</name>
</gene>
<organism evidence="2 3">
    <name type="scientific">Discina gigas</name>
    <dbReference type="NCBI Taxonomy" id="1032678"/>
    <lineage>
        <taxon>Eukaryota</taxon>
        <taxon>Fungi</taxon>
        <taxon>Dikarya</taxon>
        <taxon>Ascomycota</taxon>
        <taxon>Pezizomycotina</taxon>
        <taxon>Pezizomycetes</taxon>
        <taxon>Pezizales</taxon>
        <taxon>Discinaceae</taxon>
        <taxon>Discina</taxon>
    </lineage>
</organism>
<dbReference type="Proteomes" id="UP001447188">
    <property type="component" value="Unassembled WGS sequence"/>
</dbReference>
<dbReference type="EMBL" id="JBBBZM010000055">
    <property type="protein sequence ID" value="KAL0636173.1"/>
    <property type="molecule type" value="Genomic_DNA"/>
</dbReference>
<reference evidence="2 3" key="1">
    <citation type="submission" date="2024-02" db="EMBL/GenBank/DDBJ databases">
        <title>Discinaceae phylogenomics.</title>
        <authorList>
            <person name="Dirks A.C."/>
            <person name="James T.Y."/>
        </authorList>
    </citation>
    <scope>NUCLEOTIDE SEQUENCE [LARGE SCALE GENOMIC DNA]</scope>
    <source>
        <strain evidence="2 3">ACD0624</strain>
    </source>
</reference>
<accession>A0ABR3GJZ5</accession>
<evidence type="ECO:0000256" key="1">
    <source>
        <dbReference type="SAM" id="MobiDB-lite"/>
    </source>
</evidence>
<protein>
    <submittedName>
        <fullName evidence="2">Uncharacterized protein</fullName>
    </submittedName>
</protein>
<sequence>MSLSDHDMSSNSWRNSRMSLDGEVHDNGLTIAYTDSNMVFPLGETAEIRYMDNFEFMTTVDAASRPYTPDQFVVEAGLTHHNSTATRNHSKKSSRGRGSIRNTRKKSTGSAGSTYTVSRSSSRHGRSVLRRTPTLSIWPSLEPIAKRSWDVGNGSPSSPPASATTTFGLGIVDAFREKRKVAKELEDAVDHPHTATTRAGPTRGIIRDNSPPALFRPSVYQPDASESRLNSLARKGKAKYEATAREIRQHIAAQNESERVKIIDPLSLPTEEQGSANLKKHKNSGKSIMKSDNISRPGTARTTTNITTEPQATDADPVRIKSPTSSSGYVYISTVYHESQRIVEKIWEKGIGSRLANLSKQNNTARNLRYGSAGKKVKVYMRGARSESLTVFEKIGKGLGIRKGKASNPVEQTEFDANDESDPFGIGVCGAVDVTEGRGMRDSDGWNENGFSREPPIGGWKEFEERELVDPVKLKLEGEGSKKYWSSRDEVEAETKTWWGKVRNLVKK</sequence>
<feature type="compositionally biased region" description="Polar residues" evidence="1">
    <location>
        <begin position="108"/>
        <end position="117"/>
    </location>
</feature>
<evidence type="ECO:0000313" key="3">
    <source>
        <dbReference type="Proteomes" id="UP001447188"/>
    </source>
</evidence>
<evidence type="ECO:0000313" key="2">
    <source>
        <dbReference type="EMBL" id="KAL0636173.1"/>
    </source>
</evidence>